<sequence>MRRLPVLLIDSCLHPFLHRWMLKQPLDVFAGRPGERDAIGLEPTSHGRVEGIHRRELSTSEPRAAEPGEPLGEESLEPRQIAFQPVAVLRQLDAQAYVHAALAPEGLEGRVHLRGGAASERPGRRVAGPDSRVLLGDVLDDGQGVPDVELVVGRVVEARDLAGGREGEEVGLAVARLEHEEGFFEWNVERLEDEPRSHRPRRVALVGDVELSWLHLILLQYALRVFQNFTFHSIHCFTDSGFIMFVTKGVDDSSGAAELMSWSQQPRRLNHILNLPPIKLVFRKRIQLLLGDVDPVRPGRQERPPDVPSARRVECRVVQVLEQAEEDGDELVAVEVRLGAVLEEDVALVDEKDRPPPLRQLEDAVEVALDGLGCEA</sequence>
<evidence type="ECO:0000256" key="1">
    <source>
        <dbReference type="SAM" id="MobiDB-lite"/>
    </source>
</evidence>
<evidence type="ECO:0000313" key="3">
    <source>
        <dbReference type="Proteomes" id="UP000754883"/>
    </source>
</evidence>
<keyword evidence="3" id="KW-1185">Reference proteome</keyword>
<reference evidence="3" key="1">
    <citation type="submission" date="2019-06" db="EMBL/GenBank/DDBJ databases">
        <authorList>
            <person name="Broberg M."/>
        </authorList>
    </citation>
    <scope>NUCLEOTIDE SEQUENCE [LARGE SCALE GENOMIC DNA]</scope>
</reference>
<dbReference type="AlphaFoldDB" id="A0A9N9UYU5"/>
<dbReference type="EMBL" id="CABFNO020001563">
    <property type="protein sequence ID" value="CAH0003094.1"/>
    <property type="molecule type" value="Genomic_DNA"/>
</dbReference>
<gene>
    <name evidence="2" type="ORF">CBYS24578_00011421</name>
</gene>
<comment type="caution">
    <text evidence="2">The sequence shown here is derived from an EMBL/GenBank/DDBJ whole genome shotgun (WGS) entry which is preliminary data.</text>
</comment>
<reference evidence="2 3" key="2">
    <citation type="submission" date="2021-10" db="EMBL/GenBank/DDBJ databases">
        <authorList>
            <person name="Piombo E."/>
        </authorList>
    </citation>
    <scope>NUCLEOTIDE SEQUENCE [LARGE SCALE GENOMIC DNA]</scope>
</reference>
<protein>
    <submittedName>
        <fullName evidence="2">Uncharacterized protein</fullName>
    </submittedName>
</protein>
<feature type="region of interest" description="Disordered" evidence="1">
    <location>
        <begin position="52"/>
        <end position="76"/>
    </location>
</feature>
<dbReference type="Proteomes" id="UP000754883">
    <property type="component" value="Unassembled WGS sequence"/>
</dbReference>
<evidence type="ECO:0000313" key="2">
    <source>
        <dbReference type="EMBL" id="CAH0003094.1"/>
    </source>
</evidence>
<organism evidence="2 3">
    <name type="scientific">Clonostachys byssicola</name>
    <dbReference type="NCBI Taxonomy" id="160290"/>
    <lineage>
        <taxon>Eukaryota</taxon>
        <taxon>Fungi</taxon>
        <taxon>Dikarya</taxon>
        <taxon>Ascomycota</taxon>
        <taxon>Pezizomycotina</taxon>
        <taxon>Sordariomycetes</taxon>
        <taxon>Hypocreomycetidae</taxon>
        <taxon>Hypocreales</taxon>
        <taxon>Bionectriaceae</taxon>
        <taxon>Clonostachys</taxon>
    </lineage>
</organism>
<name>A0A9N9UYU5_9HYPO</name>
<proteinExistence type="predicted"/>
<accession>A0A9N9UYU5</accession>
<feature type="compositionally biased region" description="Basic and acidic residues" evidence="1">
    <location>
        <begin position="52"/>
        <end position="66"/>
    </location>
</feature>